<feature type="domain" description="N-terminal Ras-GEF" evidence="6">
    <location>
        <begin position="598"/>
        <end position="772"/>
    </location>
</feature>
<dbReference type="PANTHER" id="PTHR23113:SF370">
    <property type="entry name" value="RAS GUANINE NUCLEOTIDE EXCHANGE FACTOR P"/>
    <property type="match status" value="1"/>
</dbReference>
<dbReference type="PANTHER" id="PTHR23113">
    <property type="entry name" value="GUANINE NUCLEOTIDE EXCHANGE FACTOR"/>
    <property type="match status" value="1"/>
</dbReference>
<evidence type="ECO:0000256" key="2">
    <source>
        <dbReference type="PROSITE-ProRule" id="PRU00168"/>
    </source>
</evidence>
<dbReference type="Gene3D" id="1.10.840.10">
    <property type="entry name" value="Ras guanine-nucleotide exchange factors catalytic domain"/>
    <property type="match status" value="1"/>
</dbReference>
<dbReference type="EMBL" id="JAPDFW010000083">
    <property type="protein sequence ID" value="KAJ5072072.1"/>
    <property type="molecule type" value="Genomic_DNA"/>
</dbReference>
<feature type="coiled-coil region" evidence="3">
    <location>
        <begin position="407"/>
        <end position="530"/>
    </location>
</feature>
<feature type="compositionally biased region" description="Basic residues" evidence="4">
    <location>
        <begin position="660"/>
        <end position="678"/>
    </location>
</feature>
<dbReference type="GO" id="GO:0007265">
    <property type="term" value="P:Ras protein signal transduction"/>
    <property type="evidence" value="ECO:0007669"/>
    <property type="project" value="TreeGrafter"/>
</dbReference>
<dbReference type="GO" id="GO:0005886">
    <property type="term" value="C:plasma membrane"/>
    <property type="evidence" value="ECO:0007669"/>
    <property type="project" value="TreeGrafter"/>
</dbReference>
<keyword evidence="1 2" id="KW-0344">Guanine-nucleotide releasing factor</keyword>
<evidence type="ECO:0000313" key="7">
    <source>
        <dbReference type="EMBL" id="KAJ5072072.1"/>
    </source>
</evidence>
<dbReference type="Gene3D" id="1.20.870.10">
    <property type="entry name" value="Son of sevenless (SoS) protein Chain: S domain 1"/>
    <property type="match status" value="1"/>
</dbReference>
<dbReference type="OMA" id="PRIEMNE"/>
<evidence type="ECO:0000313" key="8">
    <source>
        <dbReference type="Proteomes" id="UP001149090"/>
    </source>
</evidence>
<dbReference type="InterPro" id="IPR023578">
    <property type="entry name" value="Ras_GEF_dom_sf"/>
</dbReference>
<keyword evidence="8" id="KW-1185">Reference proteome</keyword>
<gene>
    <name evidence="7" type="ORF">M0811_09716</name>
</gene>
<keyword evidence="3" id="KW-0175">Coiled coil</keyword>
<feature type="compositionally biased region" description="Basic and acidic residues" evidence="4">
    <location>
        <begin position="691"/>
        <end position="708"/>
    </location>
</feature>
<proteinExistence type="predicted"/>
<dbReference type="AlphaFoldDB" id="A0A9Q0R9G0"/>
<dbReference type="SUPFAM" id="SSF48366">
    <property type="entry name" value="Ras GEF"/>
    <property type="match status" value="1"/>
</dbReference>
<evidence type="ECO:0000256" key="1">
    <source>
        <dbReference type="ARBA" id="ARBA00022658"/>
    </source>
</evidence>
<dbReference type="Pfam" id="PF00618">
    <property type="entry name" value="RasGEF_N"/>
    <property type="match status" value="1"/>
</dbReference>
<reference evidence="7" key="1">
    <citation type="submission" date="2022-10" db="EMBL/GenBank/DDBJ databases">
        <title>Novel sulphate-reducing endosymbionts in the free-living metamonad Anaeramoeba.</title>
        <authorList>
            <person name="Jerlstrom-Hultqvist J."/>
            <person name="Cepicka I."/>
            <person name="Gallot-Lavallee L."/>
            <person name="Salas-Leiva D."/>
            <person name="Curtis B.A."/>
            <person name="Zahonova K."/>
            <person name="Pipaliya S."/>
            <person name="Dacks J."/>
            <person name="Roger A.J."/>
        </authorList>
    </citation>
    <scope>NUCLEOTIDE SEQUENCE</scope>
    <source>
        <strain evidence="7">BMAN</strain>
    </source>
</reference>
<dbReference type="Pfam" id="PF00617">
    <property type="entry name" value="RasGEF"/>
    <property type="match status" value="1"/>
</dbReference>
<dbReference type="CDD" id="cd00155">
    <property type="entry name" value="RasGEF"/>
    <property type="match status" value="1"/>
</dbReference>
<dbReference type="SMART" id="SM00147">
    <property type="entry name" value="RasGEF"/>
    <property type="match status" value="1"/>
</dbReference>
<dbReference type="PROSITE" id="PS50212">
    <property type="entry name" value="RASGEF_NTER"/>
    <property type="match status" value="1"/>
</dbReference>
<dbReference type="PROSITE" id="PS50009">
    <property type="entry name" value="RASGEF_CAT"/>
    <property type="match status" value="1"/>
</dbReference>
<dbReference type="GO" id="GO:0005085">
    <property type="term" value="F:guanyl-nucleotide exchange factor activity"/>
    <property type="evidence" value="ECO:0007669"/>
    <property type="project" value="UniProtKB-KW"/>
</dbReference>
<name>A0A9Q0R9G0_ANAIG</name>
<sequence>MIDFSKNSHHQLVEIANKLKQENDRNTRKITLLEDNLKKNETLYSQQRWFYRNKIKEMIEKMSQIEKYKDKYEVISSQKQYSTKKINQLEEKIQKMEENEKKIESEIFSSFKERVNAIVKDRDDLYSQLSKLQNQIEEKDLEIHKNKQLFNDLIEEINEKESLIKEREKNVQEFFQKTKLEEETLQQKYEQIKQELEAEKKDRQNEKEMVKQEDESIRNKIILLIQQRNALNKTNQGIIFFVILQEKAEFEKNELQKQLEKQNQAKFVQKYGELIYENEDLRKDVALLSQEKTTLQIENNKNEKQIKQLKKEIEELKKENQQISKEKKEYYKVYMEQQSKMKWLEMENQEKQQLILDNKSTHNLIKHLQSNLYETRTEKEQYVIEKEDILRQNEELHKMVTFKENQILQMISEKSILEEQVRQLIKKNQDLEIAHLQISKSNLPVNEQPLENKQEISKNLEEKLTDKINKKRIKNHVLQKGLANATEKLTETQKENSRIREESIKLKAEIELLKFEKNQLKYEIEDEKQRGLNQIGKYESTINVLKKLNPVEPNFTSTNNDEMVQILKEFLDTKGGNLDTKILELEDPNQLIFERQEQKISVRYASFDMLIELLINEHNQDPEYLFTFLMVIRKFADQIKALENLFILFKKMTHEELKKMGKQKKTKMEKRNEKKKIQKNNSAQNEVNEEDFPRIEMNENKRDKNEKKEKTDFLFEQKRIVTLIWLWVENYSLDFSKYPKVSEIVFKFLEFIEHNSKHEAILLLSSKIKLRLNNEIKGINVSEERSPVLETKQAPEPFIPRKITLDSGIQAIKPIEAARQITIIEMKMFQKIQIHELCGQAWSSKEREKRAPNVVSMIQKFNDFSFWISHQIIKNNSTKTRASYIKTFIEIGAEFEKLNNFNSLMEIIGALHNASVFRLKKSWDKLSPEDKKTFEKLTAIMGSQNSYKNFREEIQKREKEPLIPYIGVFLTDLTFIEEGNPDQINGLINFSKQIKLSRVISKIQSFQQKSYNLIPVESLQNYFMNAVCPLSEHQLYQLSLENEPRESY</sequence>
<feature type="region of interest" description="Disordered" evidence="4">
    <location>
        <begin position="660"/>
        <end position="708"/>
    </location>
</feature>
<feature type="coiled-coil region" evidence="3">
    <location>
        <begin position="241"/>
        <end position="333"/>
    </location>
</feature>
<accession>A0A9Q0R9G0</accession>
<dbReference type="OrthoDB" id="546434at2759"/>
<protein>
    <submittedName>
        <fullName evidence="7">Guanine nucleotide exchange factor</fullName>
    </submittedName>
</protein>
<dbReference type="InterPro" id="IPR036964">
    <property type="entry name" value="RASGEF_cat_dom_sf"/>
</dbReference>
<organism evidence="7 8">
    <name type="scientific">Anaeramoeba ignava</name>
    <name type="common">Anaerobic marine amoeba</name>
    <dbReference type="NCBI Taxonomy" id="1746090"/>
    <lineage>
        <taxon>Eukaryota</taxon>
        <taxon>Metamonada</taxon>
        <taxon>Anaeramoebidae</taxon>
        <taxon>Anaeramoeba</taxon>
    </lineage>
</organism>
<dbReference type="InterPro" id="IPR001895">
    <property type="entry name" value="RASGEF_cat_dom"/>
</dbReference>
<dbReference type="PROSITE" id="PS00720">
    <property type="entry name" value="RASGEF"/>
    <property type="match status" value="1"/>
</dbReference>
<evidence type="ECO:0000256" key="4">
    <source>
        <dbReference type="SAM" id="MobiDB-lite"/>
    </source>
</evidence>
<evidence type="ECO:0000256" key="3">
    <source>
        <dbReference type="SAM" id="Coils"/>
    </source>
</evidence>
<evidence type="ECO:0000259" key="5">
    <source>
        <dbReference type="PROSITE" id="PS50009"/>
    </source>
</evidence>
<feature type="coiled-coil region" evidence="3">
    <location>
        <begin position="79"/>
        <end position="216"/>
    </location>
</feature>
<dbReference type="InterPro" id="IPR019804">
    <property type="entry name" value="Ras_G-nucl-exch_fac_CS"/>
</dbReference>
<evidence type="ECO:0000259" key="6">
    <source>
        <dbReference type="PROSITE" id="PS50212"/>
    </source>
</evidence>
<dbReference type="InterPro" id="IPR000651">
    <property type="entry name" value="Ras-like_Gua-exchang_fac_N"/>
</dbReference>
<comment type="caution">
    <text evidence="7">The sequence shown here is derived from an EMBL/GenBank/DDBJ whole genome shotgun (WGS) entry which is preliminary data.</text>
</comment>
<dbReference type="Proteomes" id="UP001149090">
    <property type="component" value="Unassembled WGS sequence"/>
</dbReference>
<dbReference type="InterPro" id="IPR008937">
    <property type="entry name" value="Ras-like_GEF"/>
</dbReference>
<feature type="domain" description="Ras-GEF" evidence="5">
    <location>
        <begin position="813"/>
        <end position="1045"/>
    </location>
</feature>